<keyword evidence="3" id="KW-1185">Reference proteome</keyword>
<evidence type="ECO:0008006" key="4">
    <source>
        <dbReference type="Google" id="ProtNLM"/>
    </source>
</evidence>
<evidence type="ECO:0000313" key="3">
    <source>
        <dbReference type="Proteomes" id="UP000673394"/>
    </source>
</evidence>
<proteinExistence type="predicted"/>
<dbReference type="Proteomes" id="UP000673394">
    <property type="component" value="Unassembled WGS sequence"/>
</dbReference>
<keyword evidence="1" id="KW-0812">Transmembrane</keyword>
<dbReference type="RefSeq" id="WP_210655778.1">
    <property type="nucleotide sequence ID" value="NZ_JAGKSP010000001.1"/>
</dbReference>
<organism evidence="2 3">
    <name type="scientific">Paenibacillus lignilyticus</name>
    <dbReference type="NCBI Taxonomy" id="1172615"/>
    <lineage>
        <taxon>Bacteria</taxon>
        <taxon>Bacillati</taxon>
        <taxon>Bacillota</taxon>
        <taxon>Bacilli</taxon>
        <taxon>Bacillales</taxon>
        <taxon>Paenibacillaceae</taxon>
        <taxon>Paenibacillus</taxon>
    </lineage>
</organism>
<evidence type="ECO:0000256" key="1">
    <source>
        <dbReference type="SAM" id="Phobius"/>
    </source>
</evidence>
<gene>
    <name evidence="2" type="ORF">I8J30_04595</name>
</gene>
<reference evidence="2 3" key="1">
    <citation type="submission" date="2021-04" db="EMBL/GenBank/DDBJ databases">
        <title>Paenibacillus sp. DLE-14 whole genome sequence.</title>
        <authorList>
            <person name="Ham Y.J."/>
        </authorList>
    </citation>
    <scope>NUCLEOTIDE SEQUENCE [LARGE SCALE GENOMIC DNA]</scope>
    <source>
        <strain evidence="2 3">DLE-14</strain>
    </source>
</reference>
<evidence type="ECO:0000313" key="2">
    <source>
        <dbReference type="EMBL" id="MBP3961980.1"/>
    </source>
</evidence>
<keyword evidence="1" id="KW-1133">Transmembrane helix</keyword>
<keyword evidence="1" id="KW-0472">Membrane</keyword>
<accession>A0ABS5C829</accession>
<sequence length="99" mass="11167">MVGAIILWIIMIAFLFFILHAVIQSALDSSNMAKNIQDIRDYLYDTKREGRTDKRAVAEQLLSTQPGAPQDLYEECPACGEKIIQHEPECPSCGLRLKD</sequence>
<comment type="caution">
    <text evidence="2">The sequence shown here is derived from an EMBL/GenBank/DDBJ whole genome shotgun (WGS) entry which is preliminary data.</text>
</comment>
<name>A0ABS5C829_9BACL</name>
<feature type="transmembrane region" description="Helical" evidence="1">
    <location>
        <begin position="6"/>
        <end position="27"/>
    </location>
</feature>
<dbReference type="EMBL" id="JAGKSP010000001">
    <property type="protein sequence ID" value="MBP3961980.1"/>
    <property type="molecule type" value="Genomic_DNA"/>
</dbReference>
<protein>
    <recommendedName>
        <fullName evidence="4">Zinc ribbon domain-containing protein</fullName>
    </recommendedName>
</protein>